<evidence type="ECO:0000313" key="2">
    <source>
        <dbReference type="EMBL" id="KAI6655170.1"/>
    </source>
</evidence>
<dbReference type="InterPro" id="IPR013766">
    <property type="entry name" value="Thioredoxin_domain"/>
</dbReference>
<dbReference type="PANTHER" id="PTHR46472">
    <property type="entry name" value="NUCLEOREDOXIN"/>
    <property type="match status" value="1"/>
</dbReference>
<dbReference type="SUPFAM" id="SSF52833">
    <property type="entry name" value="Thioredoxin-like"/>
    <property type="match status" value="2"/>
</dbReference>
<dbReference type="GO" id="GO:0030178">
    <property type="term" value="P:negative regulation of Wnt signaling pathway"/>
    <property type="evidence" value="ECO:0007669"/>
    <property type="project" value="TreeGrafter"/>
</dbReference>
<dbReference type="PANTHER" id="PTHR46472:SF1">
    <property type="entry name" value="NUCLEOREDOXIN"/>
    <property type="match status" value="1"/>
</dbReference>
<organism evidence="2 3">
    <name type="scientific">Oopsacas minuta</name>
    <dbReference type="NCBI Taxonomy" id="111878"/>
    <lineage>
        <taxon>Eukaryota</taxon>
        <taxon>Metazoa</taxon>
        <taxon>Porifera</taxon>
        <taxon>Hexactinellida</taxon>
        <taxon>Hexasterophora</taxon>
        <taxon>Lyssacinosida</taxon>
        <taxon>Leucopsacidae</taxon>
        <taxon>Oopsacas</taxon>
    </lineage>
</organism>
<proteinExistence type="predicted"/>
<dbReference type="GO" id="GO:0004791">
    <property type="term" value="F:thioredoxin-disulfide reductase (NADPH) activity"/>
    <property type="evidence" value="ECO:0007669"/>
    <property type="project" value="TreeGrafter"/>
</dbReference>
<keyword evidence="3" id="KW-1185">Reference proteome</keyword>
<dbReference type="Gene3D" id="3.40.30.10">
    <property type="entry name" value="Glutaredoxin"/>
    <property type="match status" value="2"/>
</dbReference>
<name>A0AAV7K282_9METZ</name>
<feature type="domain" description="Thioredoxin" evidence="1">
    <location>
        <begin position="2"/>
        <end position="173"/>
    </location>
</feature>
<reference evidence="2 3" key="1">
    <citation type="journal article" date="2023" name="BMC Biol.">
        <title>The compact genome of the sponge Oopsacas minuta (Hexactinellida) is lacking key metazoan core genes.</title>
        <authorList>
            <person name="Santini S."/>
            <person name="Schenkelaars Q."/>
            <person name="Jourda C."/>
            <person name="Duchesne M."/>
            <person name="Belahbib H."/>
            <person name="Rocher C."/>
            <person name="Selva M."/>
            <person name="Riesgo A."/>
            <person name="Vervoort M."/>
            <person name="Leys S.P."/>
            <person name="Kodjabachian L."/>
            <person name="Le Bivic A."/>
            <person name="Borchiellini C."/>
            <person name="Claverie J.M."/>
            <person name="Renard E."/>
        </authorList>
    </citation>
    <scope>NUCLEOTIDE SEQUENCE [LARGE SCALE GENOMIC DNA]</scope>
    <source>
        <strain evidence="2">SPO-2</strain>
    </source>
</reference>
<comment type="caution">
    <text evidence="2">The sequence shown here is derived from an EMBL/GenBank/DDBJ whole genome shotgun (WGS) entry which is preliminary data.</text>
</comment>
<gene>
    <name evidence="2" type="ORF">LOD99_2459</name>
</gene>
<dbReference type="InterPro" id="IPR036249">
    <property type="entry name" value="Thioredoxin-like_sf"/>
</dbReference>
<evidence type="ECO:0000313" key="3">
    <source>
        <dbReference type="Proteomes" id="UP001165289"/>
    </source>
</evidence>
<dbReference type="InterPro" id="IPR012336">
    <property type="entry name" value="Thioredoxin-like_fold"/>
</dbReference>
<dbReference type="GO" id="GO:0031397">
    <property type="term" value="P:negative regulation of protein ubiquitination"/>
    <property type="evidence" value="ECO:0007669"/>
    <property type="project" value="TreeGrafter"/>
</dbReference>
<evidence type="ECO:0000259" key="1">
    <source>
        <dbReference type="PROSITE" id="PS51352"/>
    </source>
</evidence>
<sequence length="422" mass="48495">MMSDLVKCIGEKLVRKEGEDLINVNTESLVKEGSLVGLYFSASWCSPCQKFTPELVKWFTDLTSTGKKLEGKLEIIFLSSDEDETKFIEYFKIMPWYALPYSDRDKKKEIAENFQVKNIPTLIFLDAKTGDIHTKDGRQIVNKDKDAIEFPWLPAPDSISSFFNDPIVDNQGNTFLPDEVINGKSVSLFFSAHWCPPCKRFTPILLDLYQLVNKNEKKLEIIFFSLDRNLDEYNQYFATLPFKGLPFDVKKTKKMARRFFISGIPALVMMNDKMEVLNLNARTHIELDPTAKLFPWKAGIFGQMKSTHDAAYAIAHPSVIYAPNTNEGEIEEAKCILQEIHNSFKDRNDILLNFFYYVKDPDIAITDPCEEIYQKAIGKNGVCILFDAKNSCKYVFDKIDKNDMRDKIQQFLSDGLKMESLT</sequence>
<dbReference type="Proteomes" id="UP001165289">
    <property type="component" value="Unassembled WGS sequence"/>
</dbReference>
<dbReference type="PROSITE" id="PS51352">
    <property type="entry name" value="THIOREDOXIN_2"/>
    <property type="match status" value="1"/>
</dbReference>
<protein>
    <submittedName>
        <fullName evidence="2">Nucleoredoxin</fullName>
    </submittedName>
</protein>
<dbReference type="GO" id="GO:0005634">
    <property type="term" value="C:nucleus"/>
    <property type="evidence" value="ECO:0007669"/>
    <property type="project" value="TreeGrafter"/>
</dbReference>
<dbReference type="AlphaFoldDB" id="A0AAV7K282"/>
<dbReference type="Pfam" id="PF13905">
    <property type="entry name" value="Thioredoxin_8"/>
    <property type="match status" value="2"/>
</dbReference>
<accession>A0AAV7K282</accession>
<dbReference type="EMBL" id="JAKMXF010000210">
    <property type="protein sequence ID" value="KAI6655170.1"/>
    <property type="molecule type" value="Genomic_DNA"/>
</dbReference>